<dbReference type="OrthoDB" id="2499440at2759"/>
<dbReference type="AlphaFoldDB" id="A0A0L6V8R0"/>
<sequence>MFPSSDVCQWHQKVGKEAHNQGASTHSGSEVLLKKLETIKGVHPTHQRWILEPANQEGVPPDTTHQDDAQIAGK</sequence>
<reference evidence="2 3" key="1">
    <citation type="submission" date="2015-08" db="EMBL/GenBank/DDBJ databases">
        <title>Next Generation Sequencing and Analysis of the Genome of Puccinia sorghi L Schw, the Causal Agent of Maize Common Rust.</title>
        <authorList>
            <person name="Rochi L."/>
            <person name="Burguener G."/>
            <person name="Darino M."/>
            <person name="Turjanski A."/>
            <person name="Kreff E."/>
            <person name="Dieguez M.J."/>
            <person name="Sacco F."/>
        </authorList>
    </citation>
    <scope>NUCLEOTIDE SEQUENCE [LARGE SCALE GENOMIC DNA]</scope>
    <source>
        <strain evidence="2 3">RO10H11247</strain>
    </source>
</reference>
<protein>
    <submittedName>
        <fullName evidence="2">Uncharacterized protein</fullName>
    </submittedName>
</protein>
<dbReference type="VEuPathDB" id="FungiDB:VP01_2213g3"/>
<dbReference type="STRING" id="27349.A0A0L6V8R0"/>
<name>A0A0L6V8R0_9BASI</name>
<accession>A0A0L6V8R0</accession>
<keyword evidence="3" id="KW-1185">Reference proteome</keyword>
<feature type="region of interest" description="Disordered" evidence="1">
    <location>
        <begin position="51"/>
        <end position="74"/>
    </location>
</feature>
<evidence type="ECO:0000313" key="2">
    <source>
        <dbReference type="EMBL" id="KNZ57201.1"/>
    </source>
</evidence>
<dbReference type="EMBL" id="LAVV01007074">
    <property type="protein sequence ID" value="KNZ57201.1"/>
    <property type="molecule type" value="Genomic_DNA"/>
</dbReference>
<proteinExistence type="predicted"/>
<gene>
    <name evidence="2" type="ORF">VP01_2213g3</name>
</gene>
<evidence type="ECO:0000256" key="1">
    <source>
        <dbReference type="SAM" id="MobiDB-lite"/>
    </source>
</evidence>
<dbReference type="Proteomes" id="UP000037035">
    <property type="component" value="Unassembled WGS sequence"/>
</dbReference>
<organism evidence="2 3">
    <name type="scientific">Puccinia sorghi</name>
    <dbReference type="NCBI Taxonomy" id="27349"/>
    <lineage>
        <taxon>Eukaryota</taxon>
        <taxon>Fungi</taxon>
        <taxon>Dikarya</taxon>
        <taxon>Basidiomycota</taxon>
        <taxon>Pucciniomycotina</taxon>
        <taxon>Pucciniomycetes</taxon>
        <taxon>Pucciniales</taxon>
        <taxon>Pucciniaceae</taxon>
        <taxon>Puccinia</taxon>
    </lineage>
</organism>
<comment type="caution">
    <text evidence="2">The sequence shown here is derived from an EMBL/GenBank/DDBJ whole genome shotgun (WGS) entry which is preliminary data.</text>
</comment>
<evidence type="ECO:0000313" key="3">
    <source>
        <dbReference type="Proteomes" id="UP000037035"/>
    </source>
</evidence>